<dbReference type="OrthoDB" id="10460789at2759"/>
<name>A0A3S0ZNE1_ELYCH</name>
<accession>A0A3S0ZNE1</accession>
<dbReference type="InterPro" id="IPR027417">
    <property type="entry name" value="P-loop_NTPase"/>
</dbReference>
<organism evidence="2 3">
    <name type="scientific">Elysia chlorotica</name>
    <name type="common">Eastern emerald elysia</name>
    <name type="synonym">Sea slug</name>
    <dbReference type="NCBI Taxonomy" id="188477"/>
    <lineage>
        <taxon>Eukaryota</taxon>
        <taxon>Metazoa</taxon>
        <taxon>Spiralia</taxon>
        <taxon>Lophotrochozoa</taxon>
        <taxon>Mollusca</taxon>
        <taxon>Gastropoda</taxon>
        <taxon>Heterobranchia</taxon>
        <taxon>Euthyneura</taxon>
        <taxon>Panpulmonata</taxon>
        <taxon>Sacoglossa</taxon>
        <taxon>Placobranchoidea</taxon>
        <taxon>Plakobranchidae</taxon>
        <taxon>Elysia</taxon>
    </lineage>
</organism>
<dbReference type="Gene3D" id="3.30.420.320">
    <property type="match status" value="1"/>
</dbReference>
<evidence type="ECO:0000313" key="2">
    <source>
        <dbReference type="EMBL" id="RUS71487.1"/>
    </source>
</evidence>
<sequence>MKSAKKGKRYSRDAGLRDGADGSGYDDYTVVAPNCKYKCFSRRTNEHLYHGIKTPNGCTFELHLSGRGVWSQVDTLLGPNAMDRDPFLKAAYKLSEGYVLSRLLTDTNDVRAENGKYCESNDYTLYPKNANRWCPDGLFAPVRTNGDNDTRSYHDPSHLTALDSLLKKLHPYVQCVMRFHDQAMSGPHAKHEMFQKSIFYEVLFYYCRYHTDEYTLNKLVTAITDKYIGWESVSTNDMIQRYLGEQYLAIIPRGFGKTVCIRTIVATFMVTFPGVEILALAHRRNLMSAIKDDILSTLYERFPPERYGRYKIESHNECISLTRQDGTASSRLKYGTSHFPNSLRGYDSEIVFQDEFLCLSDASIAALSAMFQRTHCKGGFLSSPVSTRRDKLLNLTKGHSRAGKGVNMYRLCLFCMDPSHLQHSGGQIGCYRCIYTPNHITYSNDNKVFEQIMTDSHVSFISEQGIIHPNEMFDGTGDGYEGTAAGGTGDSGGINADEPSSFYKRFLDRFTNINVYYPLANIEPHGPSDAYYWVYLDPTYHVASQSAAAICCVRKGPDGLTLAFTDRKMLTHADMGNVNSVFKNMYVRCVDSVVRNTHVSTRCNFFVVIERNMSPDSARACYRAWGDRSSYYPNKAFFMFYADVQSQGIMYGYMVTRNKRAICDNVIKHMNDVGYMNFRIAVSVEEGYYTSNVSIIEMLHKELKIFRAGVGRGNTTGKTDSMTTDDCAFSFIMALHFANLYYPSAYQIIHNMKTEHKTPCTKPWVAPNCICSPKVLNNRQKFV</sequence>
<dbReference type="Proteomes" id="UP000271974">
    <property type="component" value="Unassembled WGS sequence"/>
</dbReference>
<dbReference type="GO" id="GO:0051276">
    <property type="term" value="P:chromosome organization"/>
    <property type="evidence" value="ECO:0007669"/>
    <property type="project" value="InterPro"/>
</dbReference>
<comment type="caution">
    <text evidence="2">The sequence shown here is derived from an EMBL/GenBank/DDBJ whole genome shotgun (WGS) entry which is preliminary data.</text>
</comment>
<dbReference type="InterPro" id="IPR038435">
    <property type="entry name" value="DNA_pack_C_sf"/>
</dbReference>
<feature type="domain" description="Probable DNA packing protein N-terminal" evidence="1">
    <location>
        <begin position="163"/>
        <end position="345"/>
    </location>
</feature>
<keyword evidence="3" id="KW-1185">Reference proteome</keyword>
<dbReference type="EMBL" id="RQTK01001204">
    <property type="protein sequence ID" value="RUS71487.1"/>
    <property type="molecule type" value="Genomic_DNA"/>
</dbReference>
<evidence type="ECO:0000259" key="1">
    <source>
        <dbReference type="Pfam" id="PF02500"/>
    </source>
</evidence>
<gene>
    <name evidence="2" type="ORF">EGW08_020738</name>
</gene>
<reference evidence="2 3" key="1">
    <citation type="submission" date="2019-01" db="EMBL/GenBank/DDBJ databases">
        <title>A draft genome assembly of the solar-powered sea slug Elysia chlorotica.</title>
        <authorList>
            <person name="Cai H."/>
            <person name="Li Q."/>
            <person name="Fang X."/>
            <person name="Li J."/>
            <person name="Curtis N.E."/>
            <person name="Altenburger A."/>
            <person name="Shibata T."/>
            <person name="Feng M."/>
            <person name="Maeda T."/>
            <person name="Schwartz J.A."/>
            <person name="Shigenobu S."/>
            <person name="Lundholm N."/>
            <person name="Nishiyama T."/>
            <person name="Yang H."/>
            <person name="Hasebe M."/>
            <person name="Li S."/>
            <person name="Pierce S.K."/>
            <person name="Wang J."/>
        </authorList>
    </citation>
    <scope>NUCLEOTIDE SEQUENCE [LARGE SCALE GENOMIC DNA]</scope>
    <source>
        <strain evidence="2">EC2010</strain>
        <tissue evidence="2">Whole organism of an adult</tissue>
    </source>
</reference>
<evidence type="ECO:0000313" key="3">
    <source>
        <dbReference type="Proteomes" id="UP000271974"/>
    </source>
</evidence>
<dbReference type="Pfam" id="PF02500">
    <property type="entry name" value="DNA_pack_N"/>
    <property type="match status" value="1"/>
</dbReference>
<protein>
    <recommendedName>
        <fullName evidence="1">Probable DNA packing protein N-terminal domain-containing protein</fullName>
    </recommendedName>
</protein>
<dbReference type="Gene3D" id="3.40.50.300">
    <property type="entry name" value="P-loop containing nucleotide triphosphate hydrolases"/>
    <property type="match status" value="1"/>
</dbReference>
<proteinExistence type="predicted"/>
<dbReference type="InterPro" id="IPR003499">
    <property type="entry name" value="DNA_pack_N"/>
</dbReference>
<dbReference type="AlphaFoldDB" id="A0A3S0ZNE1"/>